<name>A0ABW7YPI0_9ACTN</name>
<comment type="caution">
    <text evidence="8">The sequence shown here is derived from an EMBL/GenBank/DDBJ whole genome shotgun (WGS) entry which is preliminary data.</text>
</comment>
<dbReference type="Proteomes" id="UP001612741">
    <property type="component" value="Unassembled WGS sequence"/>
</dbReference>
<reference evidence="8 9" key="1">
    <citation type="submission" date="2024-10" db="EMBL/GenBank/DDBJ databases">
        <title>The Natural Products Discovery Center: Release of the First 8490 Sequenced Strains for Exploring Actinobacteria Biosynthetic Diversity.</title>
        <authorList>
            <person name="Kalkreuter E."/>
            <person name="Kautsar S.A."/>
            <person name="Yang D."/>
            <person name="Bader C.D."/>
            <person name="Teijaro C.N."/>
            <person name="Fluegel L."/>
            <person name="Davis C.M."/>
            <person name="Simpson J.R."/>
            <person name="Lauterbach L."/>
            <person name="Steele A.D."/>
            <person name="Gui C."/>
            <person name="Meng S."/>
            <person name="Li G."/>
            <person name="Viehrig K."/>
            <person name="Ye F."/>
            <person name="Su P."/>
            <person name="Kiefer A.F."/>
            <person name="Nichols A."/>
            <person name="Cepeda A.J."/>
            <person name="Yan W."/>
            <person name="Fan B."/>
            <person name="Jiang Y."/>
            <person name="Adhikari A."/>
            <person name="Zheng C.-J."/>
            <person name="Schuster L."/>
            <person name="Cowan T.M."/>
            <person name="Smanski M.J."/>
            <person name="Chevrette M.G."/>
            <person name="De Carvalho L.P.S."/>
            <person name="Shen B."/>
        </authorList>
    </citation>
    <scope>NUCLEOTIDE SEQUENCE [LARGE SCALE GENOMIC DNA]</scope>
    <source>
        <strain evidence="8 9">NPDC050545</strain>
    </source>
</reference>
<dbReference type="CDD" id="cd07377">
    <property type="entry name" value="WHTH_GntR"/>
    <property type="match status" value="1"/>
</dbReference>
<dbReference type="CDD" id="cd00609">
    <property type="entry name" value="AAT_like"/>
    <property type="match status" value="1"/>
</dbReference>
<feature type="compositionally biased region" description="Basic and acidic residues" evidence="6">
    <location>
        <begin position="99"/>
        <end position="113"/>
    </location>
</feature>
<feature type="region of interest" description="Disordered" evidence="6">
    <location>
        <begin position="77"/>
        <end position="113"/>
    </location>
</feature>
<dbReference type="PRINTS" id="PR00035">
    <property type="entry name" value="HTHGNTR"/>
</dbReference>
<keyword evidence="4" id="KW-0238">DNA-binding</keyword>
<gene>
    <name evidence="8" type="ORF">ACIBG2_09005</name>
</gene>
<dbReference type="PANTHER" id="PTHR46577">
    <property type="entry name" value="HTH-TYPE TRANSCRIPTIONAL REGULATORY PROTEIN GABR"/>
    <property type="match status" value="1"/>
</dbReference>
<dbReference type="InterPro" id="IPR004839">
    <property type="entry name" value="Aminotransferase_I/II_large"/>
</dbReference>
<feature type="domain" description="HTH gntR-type" evidence="7">
    <location>
        <begin position="20"/>
        <end position="88"/>
    </location>
</feature>
<dbReference type="PROSITE" id="PS50949">
    <property type="entry name" value="HTH_GNTR"/>
    <property type="match status" value="1"/>
</dbReference>
<evidence type="ECO:0000259" key="7">
    <source>
        <dbReference type="PROSITE" id="PS50949"/>
    </source>
</evidence>
<keyword evidence="8" id="KW-0032">Aminotransferase</keyword>
<keyword evidence="5" id="KW-0804">Transcription</keyword>
<dbReference type="InterPro" id="IPR000524">
    <property type="entry name" value="Tscrpt_reg_HTH_GntR"/>
</dbReference>
<evidence type="ECO:0000256" key="6">
    <source>
        <dbReference type="SAM" id="MobiDB-lite"/>
    </source>
</evidence>
<dbReference type="Pfam" id="PF00392">
    <property type="entry name" value="GntR"/>
    <property type="match status" value="1"/>
</dbReference>
<evidence type="ECO:0000313" key="9">
    <source>
        <dbReference type="Proteomes" id="UP001612741"/>
    </source>
</evidence>
<sequence length="474" mass="50067">MQKHWASSQVDLLVELPAAGGRRAALEHALREAVRARRLAPGALLPSTRALAAQLGLSRGTVSAAYDQLIAEGHLTARPGSGTRVAPAAETPGPAPADARPRPDPVLHDLRPGRPDLSAFPARAWLTATRRVLAGSLTGVFAAGDPQGRPELRAALAAYLGRARGVLASPDQIVVTAGFYQGLALISRVLDGRPVAMEDPGHNVYREVVRRAALPVVPLPVDADGARTDALTGEHGAAVVTPSHQYPTGVPLHPARRQALRDWARDAGALIVEDDYDGEFRYDRQPVGALQGIAPGRTIYCGTASKTLAPGLRLAWLVAPRQLVAPIVAAKEEADLYTESLGQLVLGDLIATHGYDRAIRSARARYRRRRDLLLSGLREFPALTPHGVPAGLHTLVTGLPCEEAALAACAAGGVAVRGLKELYHRPGGGRDGLLAGFAAPSDRAYPTALRALFSALSGRRRPAGPPGRDRDRCP</sequence>
<dbReference type="InterPro" id="IPR015424">
    <property type="entry name" value="PyrdxlP-dep_Trfase"/>
</dbReference>
<dbReference type="InterPro" id="IPR051446">
    <property type="entry name" value="HTH_trans_reg/aminotransferase"/>
</dbReference>
<feature type="compositionally biased region" description="Low complexity" evidence="6">
    <location>
        <begin position="86"/>
        <end position="98"/>
    </location>
</feature>
<organism evidence="8 9">
    <name type="scientific">Nonomuraea typhae</name>
    <dbReference type="NCBI Taxonomy" id="2603600"/>
    <lineage>
        <taxon>Bacteria</taxon>
        <taxon>Bacillati</taxon>
        <taxon>Actinomycetota</taxon>
        <taxon>Actinomycetes</taxon>
        <taxon>Streptosporangiales</taxon>
        <taxon>Streptosporangiaceae</taxon>
        <taxon>Nonomuraea</taxon>
    </lineage>
</organism>
<evidence type="ECO:0000256" key="1">
    <source>
        <dbReference type="ARBA" id="ARBA00005384"/>
    </source>
</evidence>
<keyword evidence="3" id="KW-0805">Transcription regulation</keyword>
<dbReference type="Pfam" id="PF00155">
    <property type="entry name" value="Aminotran_1_2"/>
    <property type="match status" value="1"/>
</dbReference>
<comment type="similarity">
    <text evidence="1">In the C-terminal section; belongs to the class-I pyridoxal-phosphate-dependent aminotransferase family.</text>
</comment>
<dbReference type="InterPro" id="IPR036388">
    <property type="entry name" value="WH-like_DNA-bd_sf"/>
</dbReference>
<dbReference type="Gene3D" id="1.10.10.10">
    <property type="entry name" value="Winged helix-like DNA-binding domain superfamily/Winged helix DNA-binding domain"/>
    <property type="match status" value="1"/>
</dbReference>
<keyword evidence="9" id="KW-1185">Reference proteome</keyword>
<dbReference type="Gene3D" id="3.40.640.10">
    <property type="entry name" value="Type I PLP-dependent aspartate aminotransferase-like (Major domain)"/>
    <property type="match status" value="1"/>
</dbReference>
<dbReference type="PANTHER" id="PTHR46577:SF1">
    <property type="entry name" value="HTH-TYPE TRANSCRIPTIONAL REGULATORY PROTEIN GABR"/>
    <property type="match status" value="1"/>
</dbReference>
<dbReference type="GO" id="GO:0008483">
    <property type="term" value="F:transaminase activity"/>
    <property type="evidence" value="ECO:0007669"/>
    <property type="project" value="UniProtKB-KW"/>
</dbReference>
<dbReference type="RefSeq" id="WP_397080389.1">
    <property type="nucleotide sequence ID" value="NZ_JBITGY010000002.1"/>
</dbReference>
<protein>
    <submittedName>
        <fullName evidence="8">PLP-dependent aminotransferase family protein</fullName>
    </submittedName>
</protein>
<evidence type="ECO:0000256" key="2">
    <source>
        <dbReference type="ARBA" id="ARBA00022898"/>
    </source>
</evidence>
<evidence type="ECO:0000256" key="4">
    <source>
        <dbReference type="ARBA" id="ARBA00023125"/>
    </source>
</evidence>
<proteinExistence type="inferred from homology"/>
<keyword evidence="8" id="KW-0808">Transferase</keyword>
<keyword evidence="2" id="KW-0663">Pyridoxal phosphate</keyword>
<evidence type="ECO:0000313" key="8">
    <source>
        <dbReference type="EMBL" id="MFI6497510.1"/>
    </source>
</evidence>
<dbReference type="SMART" id="SM00345">
    <property type="entry name" value="HTH_GNTR"/>
    <property type="match status" value="1"/>
</dbReference>
<accession>A0ABW7YPI0</accession>
<dbReference type="InterPro" id="IPR036390">
    <property type="entry name" value="WH_DNA-bd_sf"/>
</dbReference>
<evidence type="ECO:0000256" key="5">
    <source>
        <dbReference type="ARBA" id="ARBA00023163"/>
    </source>
</evidence>
<dbReference type="EMBL" id="JBITGY010000002">
    <property type="protein sequence ID" value="MFI6497510.1"/>
    <property type="molecule type" value="Genomic_DNA"/>
</dbReference>
<dbReference type="SUPFAM" id="SSF46785">
    <property type="entry name" value="Winged helix' DNA-binding domain"/>
    <property type="match status" value="1"/>
</dbReference>
<evidence type="ECO:0000256" key="3">
    <source>
        <dbReference type="ARBA" id="ARBA00023015"/>
    </source>
</evidence>
<dbReference type="SUPFAM" id="SSF53383">
    <property type="entry name" value="PLP-dependent transferases"/>
    <property type="match status" value="1"/>
</dbReference>
<dbReference type="InterPro" id="IPR015421">
    <property type="entry name" value="PyrdxlP-dep_Trfase_major"/>
</dbReference>